<dbReference type="Proteomes" id="UP001320898">
    <property type="component" value="Unassembled WGS sequence"/>
</dbReference>
<feature type="region of interest" description="Disordered" evidence="4">
    <location>
        <begin position="1"/>
        <end position="26"/>
    </location>
</feature>
<evidence type="ECO:0000313" key="7">
    <source>
        <dbReference type="EMBL" id="MCT8973913.1"/>
    </source>
</evidence>
<dbReference type="PANTHER" id="PTHR30136">
    <property type="entry name" value="HELIX-TURN-HELIX TRANSCRIPTIONAL REGULATOR, ICLR FAMILY"/>
    <property type="match status" value="1"/>
</dbReference>
<evidence type="ECO:0000313" key="8">
    <source>
        <dbReference type="Proteomes" id="UP001320898"/>
    </source>
</evidence>
<accession>A0AAW5R4U6</accession>
<dbReference type="InterPro" id="IPR036390">
    <property type="entry name" value="WH_DNA-bd_sf"/>
</dbReference>
<evidence type="ECO:0000259" key="5">
    <source>
        <dbReference type="PROSITE" id="PS51077"/>
    </source>
</evidence>
<dbReference type="InterPro" id="IPR014757">
    <property type="entry name" value="Tscrpt_reg_IclR_C"/>
</dbReference>
<dbReference type="SMART" id="SM00346">
    <property type="entry name" value="HTH_ICLR"/>
    <property type="match status" value="1"/>
</dbReference>
<dbReference type="AlphaFoldDB" id="A0AAW5R4U6"/>
<dbReference type="GO" id="GO:0003677">
    <property type="term" value="F:DNA binding"/>
    <property type="evidence" value="ECO:0007669"/>
    <property type="project" value="UniProtKB-KW"/>
</dbReference>
<evidence type="ECO:0000256" key="2">
    <source>
        <dbReference type="ARBA" id="ARBA00023125"/>
    </source>
</evidence>
<dbReference type="EMBL" id="JALIDZ010000009">
    <property type="protein sequence ID" value="MCT8973913.1"/>
    <property type="molecule type" value="Genomic_DNA"/>
</dbReference>
<dbReference type="RefSeq" id="WP_261617495.1">
    <property type="nucleotide sequence ID" value="NZ_JALIDZ010000009.1"/>
</dbReference>
<dbReference type="Gene3D" id="1.10.10.10">
    <property type="entry name" value="Winged helix-like DNA-binding domain superfamily/Winged helix DNA-binding domain"/>
    <property type="match status" value="1"/>
</dbReference>
<feature type="domain" description="IclR-ED" evidence="6">
    <location>
        <begin position="92"/>
        <end position="276"/>
    </location>
</feature>
<dbReference type="InterPro" id="IPR005471">
    <property type="entry name" value="Tscrpt_reg_IclR_N"/>
</dbReference>
<dbReference type="PANTHER" id="PTHR30136:SF24">
    <property type="entry name" value="HTH-TYPE TRANSCRIPTIONAL REPRESSOR ALLR"/>
    <property type="match status" value="1"/>
</dbReference>
<sequence length="284" mass="30367">MATTAGNSALEEQGTQTDPSAVAKGPRTVQSVARALDLLEILGDANGEMSLNELASKSGLNASTCHHLLATLAQRGFVGRSPRTRGYFLGPRITELSESRLKQFNLLDEAMPELRRLNDQTLEAVYLAVLQGLSLVTLARLDSKLPIRVGSDGAGKSDAAHATATGKAILAWLPEAEIARVIAHGGLKQFTDKTISAISELMEDLRLVRRNGFSMDNEEFQPGVVCVGAAIRDHSGAVIGSISCSMPRIRAEGEHLENVKTLVKQCASIISARFGSPKEVLEQP</sequence>
<evidence type="ECO:0000256" key="4">
    <source>
        <dbReference type="SAM" id="MobiDB-lite"/>
    </source>
</evidence>
<dbReference type="Gene3D" id="3.30.450.40">
    <property type="match status" value="1"/>
</dbReference>
<comment type="caution">
    <text evidence="7">The sequence shown here is derived from an EMBL/GenBank/DDBJ whole genome shotgun (WGS) entry which is preliminary data.</text>
</comment>
<dbReference type="InterPro" id="IPR029016">
    <property type="entry name" value="GAF-like_dom_sf"/>
</dbReference>
<dbReference type="SUPFAM" id="SSF46785">
    <property type="entry name" value="Winged helix' DNA-binding domain"/>
    <property type="match status" value="1"/>
</dbReference>
<keyword evidence="2" id="KW-0238">DNA-binding</keyword>
<dbReference type="FunFam" id="1.10.10.10:FF:000056">
    <property type="entry name" value="IclR family transcriptional regulator"/>
    <property type="match status" value="1"/>
</dbReference>
<keyword evidence="8" id="KW-1185">Reference proteome</keyword>
<dbReference type="SUPFAM" id="SSF55781">
    <property type="entry name" value="GAF domain-like"/>
    <property type="match status" value="1"/>
</dbReference>
<evidence type="ECO:0000256" key="1">
    <source>
        <dbReference type="ARBA" id="ARBA00023015"/>
    </source>
</evidence>
<organism evidence="7 8">
    <name type="scientific">Microbaculum marinisediminis</name>
    <dbReference type="NCBI Taxonomy" id="2931392"/>
    <lineage>
        <taxon>Bacteria</taxon>
        <taxon>Pseudomonadati</taxon>
        <taxon>Pseudomonadota</taxon>
        <taxon>Alphaproteobacteria</taxon>
        <taxon>Hyphomicrobiales</taxon>
        <taxon>Tepidamorphaceae</taxon>
        <taxon>Microbaculum</taxon>
    </lineage>
</organism>
<dbReference type="Pfam" id="PF01614">
    <property type="entry name" value="IclR_C"/>
    <property type="match status" value="1"/>
</dbReference>
<evidence type="ECO:0000259" key="6">
    <source>
        <dbReference type="PROSITE" id="PS51078"/>
    </source>
</evidence>
<proteinExistence type="predicted"/>
<keyword evidence="3" id="KW-0804">Transcription</keyword>
<feature type="domain" description="HTH iclR-type" evidence="5">
    <location>
        <begin position="29"/>
        <end position="91"/>
    </location>
</feature>
<dbReference type="InterPro" id="IPR036388">
    <property type="entry name" value="WH-like_DNA-bd_sf"/>
</dbReference>
<name>A0AAW5R4U6_9HYPH</name>
<protein>
    <submittedName>
        <fullName evidence="7">IclR family transcriptional regulator</fullName>
    </submittedName>
</protein>
<keyword evidence="1" id="KW-0805">Transcription regulation</keyword>
<evidence type="ECO:0000256" key="3">
    <source>
        <dbReference type="ARBA" id="ARBA00023163"/>
    </source>
</evidence>
<dbReference type="Pfam" id="PF09339">
    <property type="entry name" value="HTH_IclR"/>
    <property type="match status" value="1"/>
</dbReference>
<dbReference type="InterPro" id="IPR050707">
    <property type="entry name" value="HTH_MetabolicPath_Reg"/>
</dbReference>
<dbReference type="GO" id="GO:0003700">
    <property type="term" value="F:DNA-binding transcription factor activity"/>
    <property type="evidence" value="ECO:0007669"/>
    <property type="project" value="TreeGrafter"/>
</dbReference>
<reference evidence="7 8" key="1">
    <citation type="submission" date="2022-04" db="EMBL/GenBank/DDBJ databases">
        <authorList>
            <person name="Ye Y.-Q."/>
            <person name="Du Z.-J."/>
        </authorList>
    </citation>
    <scope>NUCLEOTIDE SEQUENCE [LARGE SCALE GENOMIC DNA]</scope>
    <source>
        <strain evidence="7 8">A6E488</strain>
    </source>
</reference>
<dbReference type="PROSITE" id="PS51077">
    <property type="entry name" value="HTH_ICLR"/>
    <property type="match status" value="1"/>
</dbReference>
<gene>
    <name evidence="7" type="ORF">MUB46_18765</name>
</gene>
<dbReference type="PROSITE" id="PS51078">
    <property type="entry name" value="ICLR_ED"/>
    <property type="match status" value="1"/>
</dbReference>
<dbReference type="GO" id="GO:0045892">
    <property type="term" value="P:negative regulation of DNA-templated transcription"/>
    <property type="evidence" value="ECO:0007669"/>
    <property type="project" value="TreeGrafter"/>
</dbReference>